<name>A0ABW5JMD6_9BACT</name>
<proteinExistence type="predicted"/>
<evidence type="ECO:0000313" key="2">
    <source>
        <dbReference type="EMBL" id="MFD2533197.1"/>
    </source>
</evidence>
<protein>
    <submittedName>
        <fullName evidence="2">Uncharacterized protein</fullName>
    </submittedName>
</protein>
<keyword evidence="3" id="KW-1185">Reference proteome</keyword>
<dbReference type="Proteomes" id="UP001597460">
    <property type="component" value="Unassembled WGS sequence"/>
</dbReference>
<keyword evidence="1" id="KW-1133">Transmembrane helix</keyword>
<feature type="transmembrane region" description="Helical" evidence="1">
    <location>
        <begin position="37"/>
        <end position="55"/>
    </location>
</feature>
<dbReference type="RefSeq" id="WP_390303047.1">
    <property type="nucleotide sequence ID" value="NZ_JBHULI010000025.1"/>
</dbReference>
<evidence type="ECO:0000256" key="1">
    <source>
        <dbReference type="SAM" id="Phobius"/>
    </source>
</evidence>
<feature type="transmembrane region" description="Helical" evidence="1">
    <location>
        <begin position="6"/>
        <end position="25"/>
    </location>
</feature>
<dbReference type="EMBL" id="JBHULI010000025">
    <property type="protein sequence ID" value="MFD2533197.1"/>
    <property type="molecule type" value="Genomic_DNA"/>
</dbReference>
<evidence type="ECO:0000313" key="3">
    <source>
        <dbReference type="Proteomes" id="UP001597460"/>
    </source>
</evidence>
<keyword evidence="1" id="KW-0812">Transmembrane</keyword>
<reference evidence="3" key="1">
    <citation type="journal article" date="2019" name="Int. J. Syst. Evol. Microbiol.">
        <title>The Global Catalogue of Microorganisms (GCM) 10K type strain sequencing project: providing services to taxonomists for standard genome sequencing and annotation.</title>
        <authorList>
            <consortium name="The Broad Institute Genomics Platform"/>
            <consortium name="The Broad Institute Genome Sequencing Center for Infectious Disease"/>
            <person name="Wu L."/>
            <person name="Ma J."/>
        </authorList>
    </citation>
    <scope>NUCLEOTIDE SEQUENCE [LARGE SCALE GENOMIC DNA]</scope>
    <source>
        <strain evidence="3">KCTC 52042</strain>
    </source>
</reference>
<sequence length="88" mass="9190">MVVISVGLGIGLIVLGVVGIIFSGIKSLANGKQDFKRIGMMAVPFVVFGISYAVFGDVPQAGVFTSVFMLGAMALTIILTGMRGTFKF</sequence>
<keyword evidence="1" id="KW-0472">Membrane</keyword>
<accession>A0ABW5JMD6</accession>
<feature type="transmembrane region" description="Helical" evidence="1">
    <location>
        <begin position="61"/>
        <end position="82"/>
    </location>
</feature>
<organism evidence="2 3">
    <name type="scientific">Gracilimonas halophila</name>
    <dbReference type="NCBI Taxonomy" id="1834464"/>
    <lineage>
        <taxon>Bacteria</taxon>
        <taxon>Pseudomonadati</taxon>
        <taxon>Balneolota</taxon>
        <taxon>Balneolia</taxon>
        <taxon>Balneolales</taxon>
        <taxon>Balneolaceae</taxon>
        <taxon>Gracilimonas</taxon>
    </lineage>
</organism>
<comment type="caution">
    <text evidence="2">The sequence shown here is derived from an EMBL/GenBank/DDBJ whole genome shotgun (WGS) entry which is preliminary data.</text>
</comment>
<gene>
    <name evidence="2" type="ORF">ACFSVN_12155</name>
</gene>